<sequence length="71" mass="8344">MDPSMTLQYWRAAVWDILADKAREDVQEAWKMYLSPLLCSEIIEHNQVSNDQPLTNLDEDVNLHSMARRKI</sequence>
<proteinExistence type="predicted"/>
<dbReference type="EMBL" id="LUGH01001338">
    <property type="protein sequence ID" value="OBZ81234.1"/>
    <property type="molecule type" value="Genomic_DNA"/>
</dbReference>
<name>A0A1C7N1J0_9FUNG</name>
<reference evidence="1 2" key="1">
    <citation type="submission" date="2016-03" db="EMBL/GenBank/DDBJ databases">
        <title>Choanephora cucurbitarum.</title>
        <authorList>
            <person name="Min B."/>
            <person name="Park H."/>
            <person name="Park J.-H."/>
            <person name="Shin H.-D."/>
            <person name="Choi I.-G."/>
        </authorList>
    </citation>
    <scope>NUCLEOTIDE SEQUENCE [LARGE SCALE GENOMIC DNA]</scope>
    <source>
        <strain evidence="1 2">KUS-F28377</strain>
    </source>
</reference>
<dbReference type="AlphaFoldDB" id="A0A1C7N1J0"/>
<dbReference type="InParanoid" id="A0A1C7N1J0"/>
<accession>A0A1C7N1J0</accession>
<dbReference type="Proteomes" id="UP000093000">
    <property type="component" value="Unassembled WGS sequence"/>
</dbReference>
<evidence type="ECO:0000313" key="1">
    <source>
        <dbReference type="EMBL" id="OBZ81234.1"/>
    </source>
</evidence>
<organism evidence="1 2">
    <name type="scientific">Choanephora cucurbitarum</name>
    <dbReference type="NCBI Taxonomy" id="101091"/>
    <lineage>
        <taxon>Eukaryota</taxon>
        <taxon>Fungi</taxon>
        <taxon>Fungi incertae sedis</taxon>
        <taxon>Mucoromycota</taxon>
        <taxon>Mucoromycotina</taxon>
        <taxon>Mucoromycetes</taxon>
        <taxon>Mucorales</taxon>
        <taxon>Mucorineae</taxon>
        <taxon>Choanephoraceae</taxon>
        <taxon>Choanephoroideae</taxon>
        <taxon>Choanephora</taxon>
    </lineage>
</organism>
<protein>
    <submittedName>
        <fullName evidence="1">Uncharacterized protein</fullName>
    </submittedName>
</protein>
<comment type="caution">
    <text evidence="1">The sequence shown here is derived from an EMBL/GenBank/DDBJ whole genome shotgun (WGS) entry which is preliminary data.</text>
</comment>
<evidence type="ECO:0000313" key="2">
    <source>
        <dbReference type="Proteomes" id="UP000093000"/>
    </source>
</evidence>
<gene>
    <name evidence="1" type="ORF">A0J61_10717</name>
</gene>
<keyword evidence="2" id="KW-1185">Reference proteome</keyword>